<evidence type="ECO:0000256" key="5">
    <source>
        <dbReference type="ARBA" id="ARBA00022598"/>
    </source>
</evidence>
<dbReference type="InterPro" id="IPR010918">
    <property type="entry name" value="PurM-like_C_dom"/>
</dbReference>
<dbReference type="Pfam" id="PF00586">
    <property type="entry name" value="AIRS"/>
    <property type="match status" value="1"/>
</dbReference>
<keyword evidence="7 12" id="KW-0067">ATP-binding</keyword>
<proteinExistence type="inferred from homology"/>
<dbReference type="Proteomes" id="UP001529245">
    <property type="component" value="Unassembled WGS sequence"/>
</dbReference>
<evidence type="ECO:0000256" key="2">
    <source>
        <dbReference type="ARBA" id="ARBA00010280"/>
    </source>
</evidence>
<dbReference type="Gene3D" id="3.30.1330.10">
    <property type="entry name" value="PurM-like, N-terminal domain"/>
    <property type="match status" value="1"/>
</dbReference>
<evidence type="ECO:0000256" key="9">
    <source>
        <dbReference type="ARBA" id="ARBA00032931"/>
    </source>
</evidence>
<dbReference type="InterPro" id="IPR036921">
    <property type="entry name" value="PurM-like_N_sf"/>
</dbReference>
<evidence type="ECO:0000313" key="16">
    <source>
        <dbReference type="Proteomes" id="UP001529245"/>
    </source>
</evidence>
<comment type="similarity">
    <text evidence="2 12">Belongs to the AIR synthase family.</text>
</comment>
<evidence type="ECO:0000256" key="10">
    <source>
        <dbReference type="ARBA" id="ARBA00033093"/>
    </source>
</evidence>
<protein>
    <recommendedName>
        <fullName evidence="4 12">Phosphoribosylformylglycinamidine cyclo-ligase</fullName>
        <ecNumber evidence="3 12">6.3.3.1</ecNumber>
    </recommendedName>
    <alternativeName>
        <fullName evidence="9 12">AIR synthase</fullName>
    </alternativeName>
    <alternativeName>
        <fullName evidence="10 12">AIRS</fullName>
    </alternativeName>
    <alternativeName>
        <fullName evidence="8 12">Phosphoribosyl-aminoimidazole synthetase</fullName>
    </alternativeName>
</protein>
<name>A0ABT6XYX4_ALISE</name>
<evidence type="ECO:0000256" key="4">
    <source>
        <dbReference type="ARBA" id="ARBA00020367"/>
    </source>
</evidence>
<dbReference type="SUPFAM" id="SSF55326">
    <property type="entry name" value="PurM N-terminal domain-like"/>
    <property type="match status" value="1"/>
</dbReference>
<keyword evidence="12" id="KW-0963">Cytoplasm</keyword>
<evidence type="ECO:0000259" key="13">
    <source>
        <dbReference type="Pfam" id="PF00586"/>
    </source>
</evidence>
<dbReference type="Gene3D" id="3.90.650.10">
    <property type="entry name" value="PurM-like C-terminal domain"/>
    <property type="match status" value="1"/>
</dbReference>
<evidence type="ECO:0000256" key="8">
    <source>
        <dbReference type="ARBA" id="ARBA00031908"/>
    </source>
</evidence>
<organism evidence="15 16">
    <name type="scientific">Alicyclobacillus sendaiensis PA2</name>
    <dbReference type="NCBI Taxonomy" id="3029425"/>
    <lineage>
        <taxon>Bacteria</taxon>
        <taxon>Bacillati</taxon>
        <taxon>Bacillota</taxon>
        <taxon>Bacilli</taxon>
        <taxon>Bacillales</taxon>
        <taxon>Alicyclobacillaceae</taxon>
        <taxon>Alicyclobacillus</taxon>
    </lineage>
</organism>
<dbReference type="HAMAP" id="MF_00741">
    <property type="entry name" value="AIRS"/>
    <property type="match status" value="1"/>
</dbReference>
<dbReference type="InterPro" id="IPR004733">
    <property type="entry name" value="PurM_cligase"/>
</dbReference>
<reference evidence="15 16" key="1">
    <citation type="submission" date="2023-04" db="EMBL/GenBank/DDBJ databases">
        <title>A. sendaiensis sub sp. chiapanensis a novel subspecie with specific adaptation in bacterial cell wall isolated from an active volcano.</title>
        <authorList>
            <person name="Alvarez Gutierrez P.E."/>
            <person name="Ortiz Cortes L.Y."/>
        </authorList>
    </citation>
    <scope>NUCLEOTIDE SEQUENCE [LARGE SCALE GENOMIC DNA]</scope>
    <source>
        <strain evidence="15 16">PA2</strain>
    </source>
</reference>
<evidence type="ECO:0000313" key="15">
    <source>
        <dbReference type="EMBL" id="MDI9260286.1"/>
    </source>
</evidence>
<keyword evidence="16" id="KW-1185">Reference proteome</keyword>
<evidence type="ECO:0000256" key="1">
    <source>
        <dbReference type="ARBA" id="ARBA00004686"/>
    </source>
</evidence>
<dbReference type="GO" id="GO:0004641">
    <property type="term" value="F:phosphoribosylformylglycinamidine cyclo-ligase activity"/>
    <property type="evidence" value="ECO:0007669"/>
    <property type="project" value="UniProtKB-EC"/>
</dbReference>
<dbReference type="SUPFAM" id="SSF56042">
    <property type="entry name" value="PurM C-terminal domain-like"/>
    <property type="match status" value="1"/>
</dbReference>
<feature type="domain" description="PurM-like C-terminal" evidence="14">
    <location>
        <begin position="172"/>
        <end position="338"/>
    </location>
</feature>
<evidence type="ECO:0000256" key="7">
    <source>
        <dbReference type="ARBA" id="ARBA00022840"/>
    </source>
</evidence>
<sequence length="342" mass="35897">MDLYKQAGVDIDAGNEAAKRYAGLAKATLRPEVLAAIGGFASGFALDLARFPEPVLVSGTDGVGTKLKLAIAAGRHDTIGIDCVAMCVNDILTVGAEPLFFLDYLAVGKLDVGVAEAVVSGVAEGCRQAGAALVGGETAEMPGMYADGEYDLAGFAVGCVNRRDMVDGSAVREGDVLLGLASNGVHSNGYSLVRKLVAEHGLRLSDPFPGEGASVAEVLLRPTRIYVKSVLRLLREGVRVSAMAHITGGGMVDNLPRVLPEGCEAQVRRGSWPMQPVFQWLIAASGLSFEEAARIWNLGIGYVVVLPEAEAARAAELLRAEGEAVYDIGRIARGARGVRFME</sequence>
<dbReference type="InterPro" id="IPR016188">
    <property type="entry name" value="PurM-like_N"/>
</dbReference>
<comment type="catalytic activity">
    <reaction evidence="11 12">
        <text>2-formamido-N(1)-(5-O-phospho-beta-D-ribosyl)acetamidine + ATP = 5-amino-1-(5-phospho-beta-D-ribosyl)imidazole + ADP + phosphate + H(+)</text>
        <dbReference type="Rhea" id="RHEA:23032"/>
        <dbReference type="ChEBI" id="CHEBI:15378"/>
        <dbReference type="ChEBI" id="CHEBI:30616"/>
        <dbReference type="ChEBI" id="CHEBI:43474"/>
        <dbReference type="ChEBI" id="CHEBI:137981"/>
        <dbReference type="ChEBI" id="CHEBI:147287"/>
        <dbReference type="ChEBI" id="CHEBI:456216"/>
        <dbReference type="EC" id="6.3.3.1"/>
    </reaction>
</comment>
<dbReference type="EMBL" id="JASGCB010000012">
    <property type="protein sequence ID" value="MDI9260286.1"/>
    <property type="molecule type" value="Genomic_DNA"/>
</dbReference>
<feature type="domain" description="PurM-like N-terminal" evidence="13">
    <location>
        <begin position="55"/>
        <end position="160"/>
    </location>
</feature>
<accession>A0ABT6XYX4</accession>
<dbReference type="EC" id="6.3.3.1" evidence="3 12"/>
<dbReference type="InterPro" id="IPR036676">
    <property type="entry name" value="PurM-like_C_sf"/>
</dbReference>
<dbReference type="Pfam" id="PF02769">
    <property type="entry name" value="AIRS_C"/>
    <property type="match status" value="1"/>
</dbReference>
<dbReference type="RefSeq" id="WP_283203770.1">
    <property type="nucleotide sequence ID" value="NZ_JASGCB010000012.1"/>
</dbReference>
<dbReference type="PANTHER" id="PTHR10520">
    <property type="entry name" value="TRIFUNCTIONAL PURINE BIOSYNTHETIC PROTEIN ADENOSINE-3-RELATED"/>
    <property type="match status" value="1"/>
</dbReference>
<evidence type="ECO:0000256" key="6">
    <source>
        <dbReference type="ARBA" id="ARBA00022741"/>
    </source>
</evidence>
<evidence type="ECO:0000259" key="14">
    <source>
        <dbReference type="Pfam" id="PF02769"/>
    </source>
</evidence>
<dbReference type="PANTHER" id="PTHR10520:SF12">
    <property type="entry name" value="TRIFUNCTIONAL PURINE BIOSYNTHETIC PROTEIN ADENOSINE-3"/>
    <property type="match status" value="1"/>
</dbReference>
<gene>
    <name evidence="12 15" type="primary">purM</name>
    <name evidence="15" type="ORF">QID03_08780</name>
</gene>
<comment type="caution">
    <text evidence="15">The sequence shown here is derived from an EMBL/GenBank/DDBJ whole genome shotgun (WGS) entry which is preliminary data.</text>
</comment>
<dbReference type="NCBIfam" id="TIGR00878">
    <property type="entry name" value="purM"/>
    <property type="match status" value="1"/>
</dbReference>
<keyword evidence="5 12" id="KW-0436">Ligase</keyword>
<dbReference type="CDD" id="cd02196">
    <property type="entry name" value="PurM"/>
    <property type="match status" value="1"/>
</dbReference>
<keyword evidence="12" id="KW-0658">Purine biosynthesis</keyword>
<comment type="subcellular location">
    <subcellularLocation>
        <location evidence="12">Cytoplasm</location>
    </subcellularLocation>
</comment>
<keyword evidence="6 12" id="KW-0547">Nucleotide-binding</keyword>
<comment type="pathway">
    <text evidence="1 12">Purine metabolism; IMP biosynthesis via de novo pathway; 5-amino-1-(5-phospho-D-ribosyl)imidazole from N(2)-formyl-N(1)-(5-phospho-D-ribosyl)glycinamide: step 2/2.</text>
</comment>
<evidence type="ECO:0000256" key="3">
    <source>
        <dbReference type="ARBA" id="ARBA00013047"/>
    </source>
</evidence>
<evidence type="ECO:0000256" key="12">
    <source>
        <dbReference type="HAMAP-Rule" id="MF_00741"/>
    </source>
</evidence>
<evidence type="ECO:0000256" key="11">
    <source>
        <dbReference type="ARBA" id="ARBA00049057"/>
    </source>
</evidence>